<evidence type="ECO:0000256" key="7">
    <source>
        <dbReference type="ARBA" id="ARBA00023136"/>
    </source>
</evidence>
<dbReference type="Pfam" id="PF00528">
    <property type="entry name" value="BPD_transp_1"/>
    <property type="match status" value="1"/>
</dbReference>
<dbReference type="AlphaFoldDB" id="A0A520MPW9"/>
<evidence type="ECO:0000259" key="9">
    <source>
        <dbReference type="PROSITE" id="PS50928"/>
    </source>
</evidence>
<evidence type="ECO:0000256" key="6">
    <source>
        <dbReference type="ARBA" id="ARBA00022989"/>
    </source>
</evidence>
<dbReference type="PANTHER" id="PTHR43357">
    <property type="entry name" value="INNER MEMBRANE ABC TRANSPORTER PERMEASE PROTEIN YDCV"/>
    <property type="match status" value="1"/>
</dbReference>
<comment type="similarity">
    <text evidence="8">Belongs to the binding-protein-dependent transport system permease family.</text>
</comment>
<feature type="transmembrane region" description="Helical" evidence="8">
    <location>
        <begin position="420"/>
        <end position="437"/>
    </location>
</feature>
<evidence type="ECO:0000256" key="2">
    <source>
        <dbReference type="ARBA" id="ARBA00022448"/>
    </source>
</evidence>
<feature type="transmembrane region" description="Helical" evidence="8">
    <location>
        <begin position="377"/>
        <end position="399"/>
    </location>
</feature>
<dbReference type="Gene3D" id="1.10.3720.10">
    <property type="entry name" value="MetI-like"/>
    <property type="match status" value="2"/>
</dbReference>
<feature type="domain" description="ABC transmembrane type-1" evidence="9">
    <location>
        <begin position="48"/>
        <end position="249"/>
    </location>
</feature>
<dbReference type="GO" id="GO:0005886">
    <property type="term" value="C:plasma membrane"/>
    <property type="evidence" value="ECO:0007669"/>
    <property type="project" value="UniProtKB-SubCell"/>
</dbReference>
<feature type="transmembrane region" description="Helical" evidence="8">
    <location>
        <begin position="12"/>
        <end position="32"/>
    </location>
</feature>
<dbReference type="InterPro" id="IPR000515">
    <property type="entry name" value="MetI-like"/>
</dbReference>
<accession>A0A520MPW9</accession>
<feature type="transmembrane region" description="Helical" evidence="8">
    <location>
        <begin position="52"/>
        <end position="76"/>
    </location>
</feature>
<comment type="subcellular location">
    <subcellularLocation>
        <location evidence="1">Cell inner membrane</location>
        <topology evidence="1">Multi-pass membrane protein</topology>
    </subcellularLocation>
    <subcellularLocation>
        <location evidence="8">Cell membrane</location>
        <topology evidence="8">Multi-pass membrane protein</topology>
    </subcellularLocation>
</comment>
<evidence type="ECO:0000256" key="1">
    <source>
        <dbReference type="ARBA" id="ARBA00004429"/>
    </source>
</evidence>
<dbReference type="GO" id="GO:0055085">
    <property type="term" value="P:transmembrane transport"/>
    <property type="evidence" value="ECO:0007669"/>
    <property type="project" value="InterPro"/>
</dbReference>
<feature type="transmembrane region" description="Helical" evidence="8">
    <location>
        <begin position="130"/>
        <end position="149"/>
    </location>
</feature>
<feature type="transmembrane region" description="Helical" evidence="8">
    <location>
        <begin position="316"/>
        <end position="343"/>
    </location>
</feature>
<evidence type="ECO:0000313" key="10">
    <source>
        <dbReference type="EMBL" id="RZO23266.1"/>
    </source>
</evidence>
<keyword evidence="4" id="KW-0997">Cell inner membrane</keyword>
<keyword evidence="5 8" id="KW-0812">Transmembrane</keyword>
<feature type="transmembrane region" description="Helical" evidence="8">
    <location>
        <begin position="233"/>
        <end position="252"/>
    </location>
</feature>
<reference evidence="10 11" key="1">
    <citation type="submission" date="2019-02" db="EMBL/GenBank/DDBJ databases">
        <title>Prokaryotic population dynamics and viral predation in marine succession experiment using metagenomics: the confinement effect.</title>
        <authorList>
            <person name="Haro-Moreno J.M."/>
            <person name="Rodriguez-Valera F."/>
            <person name="Lopez-Perez M."/>
        </authorList>
    </citation>
    <scope>NUCLEOTIDE SEQUENCE [LARGE SCALE GENOMIC DNA]</scope>
    <source>
        <strain evidence="10">MED-G163</strain>
    </source>
</reference>
<dbReference type="InterPro" id="IPR035906">
    <property type="entry name" value="MetI-like_sf"/>
</dbReference>
<feature type="transmembrane region" description="Helical" evidence="8">
    <location>
        <begin position="83"/>
        <end position="110"/>
    </location>
</feature>
<dbReference type="EMBL" id="SHBI01000001">
    <property type="protein sequence ID" value="RZO23266.1"/>
    <property type="molecule type" value="Genomic_DNA"/>
</dbReference>
<evidence type="ECO:0000256" key="4">
    <source>
        <dbReference type="ARBA" id="ARBA00022519"/>
    </source>
</evidence>
<keyword evidence="2 8" id="KW-0813">Transport</keyword>
<protein>
    <submittedName>
        <fullName evidence="10">Iron ABC transporter permease</fullName>
    </submittedName>
</protein>
<evidence type="ECO:0000313" key="11">
    <source>
        <dbReference type="Proteomes" id="UP000315782"/>
    </source>
</evidence>
<evidence type="ECO:0000256" key="8">
    <source>
        <dbReference type="RuleBase" id="RU363032"/>
    </source>
</evidence>
<feature type="transmembrane region" description="Helical" evidence="8">
    <location>
        <begin position="486"/>
        <end position="507"/>
    </location>
</feature>
<gene>
    <name evidence="10" type="ORF">EVA96_00420</name>
</gene>
<feature type="domain" description="ABC transmembrane type-1" evidence="9">
    <location>
        <begin position="317"/>
        <end position="507"/>
    </location>
</feature>
<dbReference type="Proteomes" id="UP000315782">
    <property type="component" value="Unassembled WGS sequence"/>
</dbReference>
<dbReference type="SUPFAM" id="SSF161098">
    <property type="entry name" value="MetI-like"/>
    <property type="match status" value="2"/>
</dbReference>
<dbReference type="PANTHER" id="PTHR43357:SF3">
    <property type="entry name" value="FE(3+)-TRANSPORT SYSTEM PERMEASE PROTEIN FBPB 2"/>
    <property type="match status" value="1"/>
</dbReference>
<dbReference type="CDD" id="cd06261">
    <property type="entry name" value="TM_PBP2"/>
    <property type="match status" value="2"/>
</dbReference>
<evidence type="ECO:0000256" key="5">
    <source>
        <dbReference type="ARBA" id="ARBA00022692"/>
    </source>
</evidence>
<dbReference type="PROSITE" id="PS50928">
    <property type="entry name" value="ABC_TM1"/>
    <property type="match status" value="2"/>
</dbReference>
<comment type="caution">
    <text evidence="10">The sequence shown here is derived from an EMBL/GenBank/DDBJ whole genome shotgun (WGS) entry which is preliminary data.</text>
</comment>
<name>A0A520MPW9_9GAMM</name>
<evidence type="ECO:0000256" key="3">
    <source>
        <dbReference type="ARBA" id="ARBA00022475"/>
    </source>
</evidence>
<keyword evidence="3" id="KW-1003">Cell membrane</keyword>
<feature type="transmembrane region" description="Helical" evidence="8">
    <location>
        <begin position="178"/>
        <end position="196"/>
    </location>
</feature>
<keyword evidence="7 8" id="KW-0472">Membrane</keyword>
<feature type="transmembrane region" description="Helical" evidence="8">
    <location>
        <begin position="350"/>
        <end position="371"/>
    </location>
</feature>
<proteinExistence type="inferred from homology"/>
<organism evidence="10 11">
    <name type="scientific">SAR86 cluster bacterium</name>
    <dbReference type="NCBI Taxonomy" id="2030880"/>
    <lineage>
        <taxon>Bacteria</taxon>
        <taxon>Pseudomonadati</taxon>
        <taxon>Pseudomonadota</taxon>
        <taxon>Gammaproteobacteria</taxon>
        <taxon>SAR86 cluster</taxon>
    </lineage>
</organism>
<feature type="transmembrane region" description="Helical" evidence="8">
    <location>
        <begin position="273"/>
        <end position="296"/>
    </location>
</feature>
<keyword evidence="6 8" id="KW-1133">Transmembrane helix</keyword>
<sequence>MHHLRLWSYLSLPWLAFALIFFFGFFYSAFFYEIDTQFLSSKYLFSLFKNTLVLSITTGFISALIAVPLAIIVTLYKFPGHNFFSWALSLSIAFPAYIYAFIFVGTFEYAGPLATFLRENGIYLPSIKNLFGASVVMSMALFPYIYLLAKAQLATMGVSLFKAAKTLGNTNYQAIKKIIIPSLWPAILAGVILVILETIADFGGVSTLNINTFTVGIYNAWFGYQSYYSGARLAAYLLIFVFFFLFLSKFLYRSNHSVASSTAERYEKIKPKTFIQYLFTFICSLIFLITFCLPLYQVIDWAILNEYGSLISNFKVFINSIALGIIASFLTVSISIILALSFINAKKLRLLITLSSSGYAVPGSVIAAGLLVSFNSIFNVSITTFGIIGLILCLALRFITPAFKYLTASLNNISPSSQNALSGFSVSSLKAFLLFYFPQMRPAILMSMLVVFIEVIKEQPATLLLRPVGFETLSSKIYNYTSEGQWILASLPSLFLIMICLVLVYILNKNIDSEINN</sequence>